<comment type="similarity">
    <text evidence="1">Belongs to the sulfotransferase 1 family.</text>
</comment>
<dbReference type="PATRIC" id="fig|717774.3.peg.1302"/>
<accession>F2JVI2</accession>
<dbReference type="InterPro" id="IPR027417">
    <property type="entry name" value="P-loop_NTPase"/>
</dbReference>
<keyword evidence="2 4" id="KW-0808">Transferase</keyword>
<dbReference type="OrthoDB" id="9804504at2"/>
<evidence type="ECO:0000256" key="1">
    <source>
        <dbReference type="ARBA" id="ARBA00005771"/>
    </source>
</evidence>
<organism evidence="4 5">
    <name type="scientific">Marinomonas mediterranea (strain ATCC 700492 / JCM 21426 / NBRC 103028 / MMB-1)</name>
    <dbReference type="NCBI Taxonomy" id="717774"/>
    <lineage>
        <taxon>Bacteria</taxon>
        <taxon>Pseudomonadati</taxon>
        <taxon>Pseudomonadota</taxon>
        <taxon>Gammaproteobacteria</taxon>
        <taxon>Oceanospirillales</taxon>
        <taxon>Oceanospirillaceae</taxon>
        <taxon>Marinomonas</taxon>
    </lineage>
</organism>
<dbReference type="Pfam" id="PF00685">
    <property type="entry name" value="Sulfotransfer_1"/>
    <property type="match status" value="1"/>
</dbReference>
<evidence type="ECO:0000313" key="4">
    <source>
        <dbReference type="EMBL" id="ADZ90526.1"/>
    </source>
</evidence>
<dbReference type="eggNOG" id="ENOG502ZB7Q">
    <property type="taxonomic scope" value="Bacteria"/>
</dbReference>
<dbReference type="PANTHER" id="PTHR11783">
    <property type="entry name" value="SULFOTRANSFERASE SULT"/>
    <property type="match status" value="1"/>
</dbReference>
<dbReference type="SUPFAM" id="SSF52540">
    <property type="entry name" value="P-loop containing nucleoside triphosphate hydrolases"/>
    <property type="match status" value="1"/>
</dbReference>
<protein>
    <submittedName>
        <fullName evidence="4">Sulfotransferase</fullName>
    </submittedName>
</protein>
<dbReference type="Proteomes" id="UP000001062">
    <property type="component" value="Chromosome"/>
</dbReference>
<reference evidence="4 5" key="1">
    <citation type="journal article" date="2012" name="Stand. Genomic Sci.">
        <title>Complete genome sequence of the melanogenic marine bacterium Marinomonas mediterranea type strain (MMB-1(T)).</title>
        <authorList>
            <person name="Lucas-Elio P."/>
            <person name="Goodwin L."/>
            <person name="Woyke T."/>
            <person name="Pitluck S."/>
            <person name="Nolan M."/>
            <person name="Kyrpides N.C."/>
            <person name="Detter J.C."/>
            <person name="Copeland A."/>
            <person name="Teshima H."/>
            <person name="Bruce D."/>
            <person name="Detter C."/>
            <person name="Tapia R."/>
            <person name="Han S."/>
            <person name="Land M.L."/>
            <person name="Ivanova N."/>
            <person name="Mikhailova N."/>
            <person name="Johnston A.W."/>
            <person name="Sanchez-Amat A."/>
        </authorList>
    </citation>
    <scope>NUCLEOTIDE SEQUENCE [LARGE SCALE GENOMIC DNA]</scope>
    <source>
        <strain evidence="5">ATCC 700492 / JCM 21426 / NBRC 103028 / MMB-1</strain>
    </source>
</reference>
<dbReference type="Gene3D" id="3.40.50.300">
    <property type="entry name" value="P-loop containing nucleotide triphosphate hydrolases"/>
    <property type="match status" value="1"/>
</dbReference>
<dbReference type="STRING" id="717774.Marme_1253"/>
<proteinExistence type="inferred from homology"/>
<dbReference type="GO" id="GO:0008146">
    <property type="term" value="F:sulfotransferase activity"/>
    <property type="evidence" value="ECO:0007669"/>
    <property type="project" value="InterPro"/>
</dbReference>
<dbReference type="InterPro" id="IPR000863">
    <property type="entry name" value="Sulfotransferase_dom"/>
</dbReference>
<dbReference type="EMBL" id="CP002583">
    <property type="protein sequence ID" value="ADZ90526.1"/>
    <property type="molecule type" value="Genomic_DNA"/>
</dbReference>
<feature type="domain" description="Sulfotransferase" evidence="3">
    <location>
        <begin position="4"/>
        <end position="267"/>
    </location>
</feature>
<sequence length="303" mass="35227">MNATLLVSYPKSGNTWTRSIIAALLNADRDLDINNILHSTILSSRELIEDALGFDIEDLTNDEIDCLRPAAYRWRFKEIKDNTFHKVHDAYTKNTINEAIFPFIDNMRVVYVVRNPLDVAVSFSYHNSTNLDRAILNLNSDTFCLCDSNQMISNQVRQTLRSWSTHARSWLEQDSFQVLAIRYEDMKHFPVETFTQVATFLNIPHNKKSILNAIQTCSIEKLQQQEEQHGFREKPPKAERFFRKGMVGDWKNHLSEEQTNQIINAHRDMMLKLGYLDDKGRPCVRDSHYLETINNHISCTSKT</sequence>
<evidence type="ECO:0000259" key="3">
    <source>
        <dbReference type="Pfam" id="PF00685"/>
    </source>
</evidence>
<dbReference type="KEGG" id="mme:Marme_1253"/>
<dbReference type="AlphaFoldDB" id="F2JVI2"/>
<evidence type="ECO:0000256" key="2">
    <source>
        <dbReference type="ARBA" id="ARBA00022679"/>
    </source>
</evidence>
<name>F2JVI2_MARM1</name>
<gene>
    <name evidence="4" type="ordered locus">Marme_1253</name>
</gene>
<keyword evidence="5" id="KW-1185">Reference proteome</keyword>
<dbReference type="HOGENOM" id="CLU_027239_4_1_6"/>
<dbReference type="RefSeq" id="WP_013660431.1">
    <property type="nucleotide sequence ID" value="NC_015276.1"/>
</dbReference>
<evidence type="ECO:0000313" key="5">
    <source>
        <dbReference type="Proteomes" id="UP000001062"/>
    </source>
</evidence>